<reference evidence="2" key="1">
    <citation type="journal article" date="2015" name="Microbiology">
        <title>Genome of Methanoregula boonei 6A8 reveals adaptations to oligotrophic peatland environments.</title>
        <authorList>
            <person name="Braeuer S."/>
            <person name="Cadillo-Quiroz H."/>
            <person name="Kyrpides N."/>
            <person name="Woyke T."/>
            <person name="Goodwin L."/>
            <person name="Detter C."/>
            <person name="Podell S."/>
            <person name="Yavitt J.B."/>
            <person name="Zinder S.H."/>
        </authorList>
    </citation>
    <scope>NUCLEOTIDE SEQUENCE [LARGE SCALE GENOMIC DNA]</scope>
    <source>
        <strain evidence="2">DSM 21154 / JCM 14090 / 6A8</strain>
    </source>
</reference>
<name>A7I9R9_METB6</name>
<evidence type="ECO:0000313" key="2">
    <source>
        <dbReference type="Proteomes" id="UP000002408"/>
    </source>
</evidence>
<gene>
    <name evidence="1" type="ordered locus">Mboo_1965</name>
</gene>
<dbReference type="AlphaFoldDB" id="A7I9R9"/>
<protein>
    <submittedName>
        <fullName evidence="1">Uncharacterized protein</fullName>
    </submittedName>
</protein>
<evidence type="ECO:0000313" key="1">
    <source>
        <dbReference type="EMBL" id="ABS56480.1"/>
    </source>
</evidence>
<dbReference type="OrthoDB" id="104468at2157"/>
<dbReference type="STRING" id="456442.Mboo_1965"/>
<dbReference type="Proteomes" id="UP000002408">
    <property type="component" value="Chromosome"/>
</dbReference>
<dbReference type="RefSeq" id="WP_012107535.1">
    <property type="nucleotide sequence ID" value="NC_009712.1"/>
</dbReference>
<dbReference type="eggNOG" id="arCOG07449">
    <property type="taxonomic scope" value="Archaea"/>
</dbReference>
<proteinExistence type="predicted"/>
<keyword evidence="2" id="KW-1185">Reference proteome</keyword>
<dbReference type="KEGG" id="mbn:Mboo_1965"/>
<dbReference type="HOGENOM" id="CLU_1727235_0_0_2"/>
<accession>A7I9R9</accession>
<organism evidence="1 2">
    <name type="scientific">Methanoregula boonei (strain DSM 21154 / JCM 14090 / 6A8)</name>
    <dbReference type="NCBI Taxonomy" id="456442"/>
    <lineage>
        <taxon>Archaea</taxon>
        <taxon>Methanobacteriati</taxon>
        <taxon>Methanobacteriota</taxon>
        <taxon>Stenosarchaea group</taxon>
        <taxon>Methanomicrobia</taxon>
        <taxon>Methanomicrobiales</taxon>
        <taxon>Methanoregulaceae</taxon>
        <taxon>Methanoregula</taxon>
    </lineage>
</organism>
<dbReference type="GeneID" id="5410002"/>
<dbReference type="EMBL" id="CP000780">
    <property type="protein sequence ID" value="ABS56480.1"/>
    <property type="molecule type" value="Genomic_DNA"/>
</dbReference>
<sequence length="151" mass="17389">MTSRMHAPHTTCPGCQEEVFLDELVGGKCPLCGCSLEDFEESIGEYDGILDRSDLSWLIFNYFVFKKFADLGVPPSQIMDLLSTYEQNAEKPREEWTKSDFSLELPMGMLDALRPKKCAKCNRLFFRGGKKEIHGDMRSTKVYTRYFCDRC</sequence>